<gene>
    <name evidence="2" type="ORF">PgNI_01996</name>
</gene>
<evidence type="ECO:0000313" key="2">
    <source>
        <dbReference type="RefSeq" id="XP_030987289.1"/>
    </source>
</evidence>
<dbReference type="RefSeq" id="XP_030987289.1">
    <property type="nucleotide sequence ID" value="XM_031122067.1"/>
</dbReference>
<protein>
    <submittedName>
        <fullName evidence="2">Uncharacterized protein</fullName>
    </submittedName>
</protein>
<accession>A0A6P8BJV8</accession>
<name>A0A6P8BJV8_PYRGI</name>
<organism evidence="1 2">
    <name type="scientific">Pyricularia grisea</name>
    <name type="common">Crabgrass-specific blast fungus</name>
    <name type="synonym">Magnaporthe grisea</name>
    <dbReference type="NCBI Taxonomy" id="148305"/>
    <lineage>
        <taxon>Eukaryota</taxon>
        <taxon>Fungi</taxon>
        <taxon>Dikarya</taxon>
        <taxon>Ascomycota</taxon>
        <taxon>Pezizomycotina</taxon>
        <taxon>Sordariomycetes</taxon>
        <taxon>Sordariomycetidae</taxon>
        <taxon>Magnaporthales</taxon>
        <taxon>Pyriculariaceae</taxon>
        <taxon>Pyricularia</taxon>
    </lineage>
</organism>
<dbReference type="GeneID" id="41956979"/>
<reference evidence="2" key="3">
    <citation type="submission" date="2025-08" db="UniProtKB">
        <authorList>
            <consortium name="RefSeq"/>
        </authorList>
    </citation>
    <scope>IDENTIFICATION</scope>
    <source>
        <strain evidence="2">NI907</strain>
    </source>
</reference>
<dbReference type="Gene3D" id="3.90.210.10">
    <property type="entry name" value="Heat-Labile Enterotoxin, subunit A"/>
    <property type="match status" value="1"/>
</dbReference>
<reference evidence="2" key="2">
    <citation type="submission" date="2019-10" db="EMBL/GenBank/DDBJ databases">
        <authorList>
            <consortium name="NCBI Genome Project"/>
        </authorList>
    </citation>
    <scope>NUCLEOTIDE SEQUENCE</scope>
    <source>
        <strain evidence="2">NI907</strain>
    </source>
</reference>
<dbReference type="AlphaFoldDB" id="A0A6P8BJV8"/>
<keyword evidence="1" id="KW-1185">Reference proteome</keyword>
<reference evidence="2" key="1">
    <citation type="journal article" date="2019" name="Mol. Biol. Evol.">
        <title>Blast fungal genomes show frequent chromosomal changes, gene gains and losses, and effector gene turnover.</title>
        <authorList>
            <person name="Gomez Luciano L.B."/>
            <person name="Jason Tsai I."/>
            <person name="Chuma I."/>
            <person name="Tosa Y."/>
            <person name="Chen Y.H."/>
            <person name="Li J.Y."/>
            <person name="Li M.Y."/>
            <person name="Jade Lu M.Y."/>
            <person name="Nakayashiki H."/>
            <person name="Li W.H."/>
        </authorList>
    </citation>
    <scope>NUCLEOTIDE SEQUENCE</scope>
    <source>
        <strain evidence="2">NI907</strain>
    </source>
</reference>
<dbReference type="SUPFAM" id="SSF56399">
    <property type="entry name" value="ADP-ribosylation"/>
    <property type="match status" value="1"/>
</dbReference>
<proteinExistence type="predicted"/>
<sequence>MKNPYIRLGYTPSSMKDEFKTYYRYEKAYIYEVDEDDNSFIKGFIRYLESYPQKKLFYDNFHLATDVAKKIPIRWTSIKRWWVVTPGPEAGTNTYEKHENTDFQPQRIWAQKQATQLYRHCSRMVKKCFGRRNVDAPQL</sequence>
<dbReference type="Proteomes" id="UP000515153">
    <property type="component" value="Unplaced"/>
</dbReference>
<evidence type="ECO:0000313" key="1">
    <source>
        <dbReference type="Proteomes" id="UP000515153"/>
    </source>
</evidence>
<dbReference type="KEGG" id="pgri:PgNI_01996"/>